<feature type="compositionally biased region" description="Basic residues" evidence="2">
    <location>
        <begin position="163"/>
        <end position="195"/>
    </location>
</feature>
<dbReference type="Proteomes" id="UP000189701">
    <property type="component" value="Unplaced"/>
</dbReference>
<dbReference type="GO" id="GO:0008270">
    <property type="term" value="F:zinc ion binding"/>
    <property type="evidence" value="ECO:0007669"/>
    <property type="project" value="UniProtKB-KW"/>
</dbReference>
<organism evidence="4 5">
    <name type="scientific">Nicotiana sylvestris</name>
    <name type="common">Wood tobacco</name>
    <name type="synonym">South American tobacco</name>
    <dbReference type="NCBI Taxonomy" id="4096"/>
    <lineage>
        <taxon>Eukaryota</taxon>
        <taxon>Viridiplantae</taxon>
        <taxon>Streptophyta</taxon>
        <taxon>Embryophyta</taxon>
        <taxon>Tracheophyta</taxon>
        <taxon>Spermatophyta</taxon>
        <taxon>Magnoliopsida</taxon>
        <taxon>eudicotyledons</taxon>
        <taxon>Gunneridae</taxon>
        <taxon>Pentapetalae</taxon>
        <taxon>asterids</taxon>
        <taxon>lamiids</taxon>
        <taxon>Solanales</taxon>
        <taxon>Solanaceae</taxon>
        <taxon>Nicotianoideae</taxon>
        <taxon>Nicotianeae</taxon>
        <taxon>Nicotiana</taxon>
    </lineage>
</organism>
<feature type="compositionally biased region" description="Polar residues" evidence="2">
    <location>
        <begin position="201"/>
        <end position="212"/>
    </location>
</feature>
<dbReference type="GO" id="GO:0003676">
    <property type="term" value="F:nucleic acid binding"/>
    <property type="evidence" value="ECO:0007669"/>
    <property type="project" value="InterPro"/>
</dbReference>
<protein>
    <submittedName>
        <fullName evidence="5">Uncharacterized protein LOC104249501</fullName>
    </submittedName>
</protein>
<keyword evidence="4" id="KW-1185">Reference proteome</keyword>
<dbReference type="OrthoDB" id="1291547at2759"/>
<dbReference type="InterPro" id="IPR001878">
    <property type="entry name" value="Znf_CCHC"/>
</dbReference>
<dbReference type="PANTHER" id="PTHR33325">
    <property type="entry name" value="ZINC FINGER, CCHC-TYPE-RELATED"/>
    <property type="match status" value="1"/>
</dbReference>
<dbReference type="PANTHER" id="PTHR33325:SF5">
    <property type="entry name" value="TRANSCRIPTION FACTOR INTERACTOR AND REGULATOR CCHC(ZN) FAMILY"/>
    <property type="match status" value="1"/>
</dbReference>
<dbReference type="AlphaFoldDB" id="A0A1U7YQJ5"/>
<dbReference type="PROSITE" id="PS50158">
    <property type="entry name" value="ZF_CCHC"/>
    <property type="match status" value="1"/>
</dbReference>
<keyword evidence="1" id="KW-0863">Zinc-finger</keyword>
<gene>
    <name evidence="5" type="primary">LOC104249501</name>
</gene>
<proteinExistence type="predicted"/>
<accession>A0A1U7YQJ5</accession>
<dbReference type="RefSeq" id="XP_009804241.1">
    <property type="nucleotide sequence ID" value="XM_009805939.1"/>
</dbReference>
<evidence type="ECO:0000313" key="4">
    <source>
        <dbReference type="Proteomes" id="UP000189701"/>
    </source>
</evidence>
<reference evidence="4" key="1">
    <citation type="journal article" date="2013" name="Genome Biol.">
        <title>Reference genomes and transcriptomes of Nicotiana sylvestris and Nicotiana tomentosiformis.</title>
        <authorList>
            <person name="Sierro N."/>
            <person name="Battey J.N."/>
            <person name="Ouadi S."/>
            <person name="Bovet L."/>
            <person name="Goepfert S."/>
            <person name="Bakaher N."/>
            <person name="Peitsch M.C."/>
            <person name="Ivanov N.V."/>
        </authorList>
    </citation>
    <scope>NUCLEOTIDE SEQUENCE [LARGE SCALE GENOMIC DNA]</scope>
</reference>
<evidence type="ECO:0000256" key="1">
    <source>
        <dbReference type="PROSITE-ProRule" id="PRU00047"/>
    </source>
</evidence>
<reference evidence="5" key="2">
    <citation type="submission" date="2025-08" db="UniProtKB">
        <authorList>
            <consortium name="RefSeq"/>
        </authorList>
    </citation>
    <scope>IDENTIFICATION</scope>
    <source>
        <tissue evidence="5">Leaf</tissue>
    </source>
</reference>
<dbReference type="KEGG" id="nsy:104249501"/>
<evidence type="ECO:0000259" key="3">
    <source>
        <dbReference type="PROSITE" id="PS50158"/>
    </source>
</evidence>
<evidence type="ECO:0000313" key="5">
    <source>
        <dbReference type="RefSeq" id="XP_009804241.1"/>
    </source>
</evidence>
<dbReference type="eggNOG" id="ENOG502QWN0">
    <property type="taxonomic scope" value="Eukaryota"/>
</dbReference>
<dbReference type="InterPro" id="IPR036875">
    <property type="entry name" value="Znf_CCHC_sf"/>
</dbReference>
<evidence type="ECO:0000256" key="2">
    <source>
        <dbReference type="SAM" id="MobiDB-lite"/>
    </source>
</evidence>
<keyword evidence="1" id="KW-0862">Zinc</keyword>
<name>A0A1U7YQJ5_NICSY</name>
<dbReference type="GeneID" id="104249501"/>
<dbReference type="SUPFAM" id="SSF57756">
    <property type="entry name" value="Retrovirus zinc finger-like domains"/>
    <property type="match status" value="1"/>
</dbReference>
<sequence length="311" mass="35536">MSNLSKLEFVALDISGKNYLSWVLDAEIHLAAKGLGNTITHGNEASSQDKAKAMIFLRHHFDEGLKVEYLIVKDPLELWTGLKERYDHLKVTVLPRARYKWIHLQLHFKTQQYRERGFKKYSELISCLLVAEQHNTLLLKNHEARPTRSAPLPEANMTTRRDKSGKRHNNNHGHMNVHGHGNGKRRYNSRHRGGHGKRENNMSSQNNPSRGKSGNCHRCGMKGHWKIECRAPEHFVKLYQNSFERKANNVGASSVNAPVESHLTFKNDFEAGPSNKNDDNAEANLALNDDDFQGLDDITHLEVEDFFGDQN</sequence>
<keyword evidence="1" id="KW-0479">Metal-binding</keyword>
<feature type="domain" description="CCHC-type" evidence="3">
    <location>
        <begin position="216"/>
        <end position="230"/>
    </location>
</feature>
<feature type="region of interest" description="Disordered" evidence="2">
    <location>
        <begin position="145"/>
        <end position="215"/>
    </location>
</feature>